<evidence type="ECO:0000313" key="9">
    <source>
        <dbReference type="RefSeq" id="XP_021849807.2"/>
    </source>
</evidence>
<evidence type="ECO:0000256" key="2">
    <source>
        <dbReference type="ARBA" id="ARBA00022692"/>
    </source>
</evidence>
<dbReference type="AlphaFoldDB" id="A0A9R0II83"/>
<feature type="transmembrane region" description="Helical" evidence="6">
    <location>
        <begin position="12"/>
        <end position="31"/>
    </location>
</feature>
<feature type="transmembrane region" description="Helical" evidence="6">
    <location>
        <begin position="133"/>
        <end position="150"/>
    </location>
</feature>
<dbReference type="InterPro" id="IPR050186">
    <property type="entry name" value="TPT_transporter"/>
</dbReference>
<dbReference type="InterPro" id="IPR004853">
    <property type="entry name" value="Sugar_P_trans_dom"/>
</dbReference>
<gene>
    <name evidence="9 10" type="primary">LOC110789452</name>
</gene>
<feature type="domain" description="Sugar phosphate transporter" evidence="7">
    <location>
        <begin position="23"/>
        <end position="297"/>
    </location>
</feature>
<organism evidence="8 9">
    <name type="scientific">Spinacia oleracea</name>
    <name type="common">Spinach</name>
    <dbReference type="NCBI Taxonomy" id="3562"/>
    <lineage>
        <taxon>Eukaryota</taxon>
        <taxon>Viridiplantae</taxon>
        <taxon>Streptophyta</taxon>
        <taxon>Embryophyta</taxon>
        <taxon>Tracheophyta</taxon>
        <taxon>Spermatophyta</taxon>
        <taxon>Magnoliopsida</taxon>
        <taxon>eudicotyledons</taxon>
        <taxon>Gunneridae</taxon>
        <taxon>Pentapetalae</taxon>
        <taxon>Caryophyllales</taxon>
        <taxon>Chenopodiaceae</taxon>
        <taxon>Chenopodioideae</taxon>
        <taxon>Anserineae</taxon>
        <taxon>Spinacia</taxon>
    </lineage>
</organism>
<dbReference type="GO" id="GO:0005459">
    <property type="term" value="F:UDP-galactose transmembrane transporter activity"/>
    <property type="evidence" value="ECO:0000318"/>
    <property type="project" value="GO_Central"/>
</dbReference>
<dbReference type="RefSeq" id="XP_021849807.2">
    <property type="nucleotide sequence ID" value="XM_021994115.2"/>
</dbReference>
<dbReference type="GeneID" id="110789452"/>
<dbReference type="GO" id="GO:0005794">
    <property type="term" value="C:Golgi apparatus"/>
    <property type="evidence" value="ECO:0000318"/>
    <property type="project" value="GO_Central"/>
</dbReference>
<dbReference type="Pfam" id="PF03151">
    <property type="entry name" value="TPT"/>
    <property type="match status" value="1"/>
</dbReference>
<comment type="subcellular location">
    <subcellularLocation>
        <location evidence="1">Membrane</location>
        <topology evidence="1">Multi-pass membrane protein</topology>
    </subcellularLocation>
</comment>
<evidence type="ECO:0000256" key="5">
    <source>
        <dbReference type="SAM" id="MobiDB-lite"/>
    </source>
</evidence>
<evidence type="ECO:0000256" key="6">
    <source>
        <dbReference type="SAM" id="Phobius"/>
    </source>
</evidence>
<evidence type="ECO:0000256" key="1">
    <source>
        <dbReference type="ARBA" id="ARBA00004141"/>
    </source>
</evidence>
<evidence type="ECO:0000313" key="10">
    <source>
        <dbReference type="RefSeq" id="XP_021849808.2"/>
    </source>
</evidence>
<feature type="transmembrane region" description="Helical" evidence="6">
    <location>
        <begin position="186"/>
        <end position="206"/>
    </location>
</feature>
<dbReference type="RefSeq" id="XP_021849808.2">
    <property type="nucleotide sequence ID" value="XM_021994116.2"/>
</dbReference>
<proteinExistence type="predicted"/>
<evidence type="ECO:0000259" key="7">
    <source>
        <dbReference type="Pfam" id="PF03151"/>
    </source>
</evidence>
<feature type="transmembrane region" description="Helical" evidence="6">
    <location>
        <begin position="156"/>
        <end position="174"/>
    </location>
</feature>
<dbReference type="GO" id="GO:0055085">
    <property type="term" value="P:transmembrane transport"/>
    <property type="evidence" value="ECO:0000318"/>
    <property type="project" value="GO_Central"/>
</dbReference>
<evidence type="ECO:0000256" key="3">
    <source>
        <dbReference type="ARBA" id="ARBA00022989"/>
    </source>
</evidence>
<reference evidence="9 10" key="2">
    <citation type="submission" date="2025-05" db="UniProtKB">
        <authorList>
            <consortium name="RefSeq"/>
        </authorList>
    </citation>
    <scope>IDENTIFICATION</scope>
    <source>
        <tissue evidence="9 10">Leaf</tissue>
    </source>
</reference>
<accession>A0A9R0II83</accession>
<feature type="compositionally biased region" description="Basic and acidic residues" evidence="5">
    <location>
        <begin position="319"/>
        <end position="329"/>
    </location>
</feature>
<name>A0A9R0II83_SPIOL</name>
<dbReference type="GO" id="GO:0015297">
    <property type="term" value="F:antiporter activity"/>
    <property type="evidence" value="ECO:0000318"/>
    <property type="project" value="GO_Central"/>
</dbReference>
<evidence type="ECO:0000313" key="8">
    <source>
        <dbReference type="Proteomes" id="UP000813463"/>
    </source>
</evidence>
<dbReference type="KEGG" id="soe:110789452"/>
<dbReference type="PANTHER" id="PTHR11132">
    <property type="entry name" value="SOLUTE CARRIER FAMILY 35"/>
    <property type="match status" value="1"/>
</dbReference>
<sequence>MALASKAETKAAVDAAAWMFNAVTSVGIIIVNKFLMATYGFSFATTLTGLHFVATTLMTVVLRWLGFIQPSHLPLLELLKFVLFANFSIVGMNVSLMWNSVGFYQIAKLSMIPVLCLFEIVFDSIRYSRDTKLSIGLVLIGVGVCTVTDVSVNMKGFIAASIAVWSTALQQYYVHFLQKKYSLSSFNLLGHTAPAQAGTLLLLGPFLDYWLTNMRIDAFNYTTPSVVLIILSCMIAIGTNLSQFICIGRFTAVSFQVLGHMKTILVLILGFIFFGKEGLNIQVVVGMMIAVLGMIWYGNASSKPGGKERRSLPTSKQRHGQDFPEDERV</sequence>
<feature type="transmembrane region" description="Helical" evidence="6">
    <location>
        <begin position="43"/>
        <end position="66"/>
    </location>
</feature>
<protein>
    <submittedName>
        <fullName evidence="9 10">UDP-rhamnose/UDP-galactose transporter 6</fullName>
    </submittedName>
</protein>
<keyword evidence="3 6" id="KW-1133">Transmembrane helix</keyword>
<feature type="transmembrane region" description="Helical" evidence="6">
    <location>
        <begin position="226"/>
        <end position="245"/>
    </location>
</feature>
<keyword evidence="4 6" id="KW-0472">Membrane</keyword>
<evidence type="ECO:0000256" key="4">
    <source>
        <dbReference type="ARBA" id="ARBA00023136"/>
    </source>
</evidence>
<keyword evidence="2 6" id="KW-0812">Transmembrane</keyword>
<feature type="transmembrane region" description="Helical" evidence="6">
    <location>
        <begin position="281"/>
        <end position="300"/>
    </location>
</feature>
<feature type="transmembrane region" description="Helical" evidence="6">
    <location>
        <begin position="78"/>
        <end position="96"/>
    </location>
</feature>
<dbReference type="GO" id="GO:0016020">
    <property type="term" value="C:membrane"/>
    <property type="evidence" value="ECO:0007669"/>
    <property type="project" value="UniProtKB-SubCell"/>
</dbReference>
<keyword evidence="8" id="KW-1185">Reference proteome</keyword>
<reference evidence="8" key="1">
    <citation type="journal article" date="2021" name="Nat. Commun.">
        <title>Genomic analyses provide insights into spinach domestication and the genetic basis of agronomic traits.</title>
        <authorList>
            <person name="Cai X."/>
            <person name="Sun X."/>
            <person name="Xu C."/>
            <person name="Sun H."/>
            <person name="Wang X."/>
            <person name="Ge C."/>
            <person name="Zhang Z."/>
            <person name="Wang Q."/>
            <person name="Fei Z."/>
            <person name="Jiao C."/>
            <person name="Wang Q."/>
        </authorList>
    </citation>
    <scope>NUCLEOTIDE SEQUENCE [LARGE SCALE GENOMIC DNA]</scope>
    <source>
        <strain evidence="8">cv. Varoflay</strain>
    </source>
</reference>
<dbReference type="Proteomes" id="UP000813463">
    <property type="component" value="Chromosome 5"/>
</dbReference>
<feature type="transmembrane region" description="Helical" evidence="6">
    <location>
        <begin position="257"/>
        <end position="275"/>
    </location>
</feature>
<feature type="region of interest" description="Disordered" evidence="5">
    <location>
        <begin position="302"/>
        <end position="329"/>
    </location>
</feature>